<protein>
    <submittedName>
        <fullName evidence="1">Uncharacterized protein</fullName>
    </submittedName>
</protein>
<sequence length="163" mass="18366">MDLSDISPLNDEFHVLRISEILCRTQSFSSDDDVIEIPDANQLAFAIAHCKETTFDSTKDTKKCGFNQTSIDKNEMLDEKSHEEKSLEASSDEVALTEEEYCGKTSCSLSLPSSSSERKSSCQHADCEEVNGKGGIIRMLRQLMERQEQIFSLISETKHKLKH</sequence>
<proteinExistence type="predicted"/>
<organism evidence="1 2">
    <name type="scientific">Clavelina lepadiformis</name>
    <name type="common">Light-bulb sea squirt</name>
    <name type="synonym">Ascidia lepadiformis</name>
    <dbReference type="NCBI Taxonomy" id="159417"/>
    <lineage>
        <taxon>Eukaryota</taxon>
        <taxon>Metazoa</taxon>
        <taxon>Chordata</taxon>
        <taxon>Tunicata</taxon>
        <taxon>Ascidiacea</taxon>
        <taxon>Aplousobranchia</taxon>
        <taxon>Clavelinidae</taxon>
        <taxon>Clavelina</taxon>
    </lineage>
</organism>
<dbReference type="Proteomes" id="UP001642483">
    <property type="component" value="Unassembled WGS sequence"/>
</dbReference>
<evidence type="ECO:0000313" key="1">
    <source>
        <dbReference type="EMBL" id="CAK8681881.1"/>
    </source>
</evidence>
<accession>A0ABP0FQE1</accession>
<comment type="caution">
    <text evidence="1">The sequence shown here is derived from an EMBL/GenBank/DDBJ whole genome shotgun (WGS) entry which is preliminary data.</text>
</comment>
<name>A0ABP0FQE1_CLALP</name>
<evidence type="ECO:0000313" key="2">
    <source>
        <dbReference type="Proteomes" id="UP001642483"/>
    </source>
</evidence>
<gene>
    <name evidence="1" type="ORF">CVLEPA_LOCUS12115</name>
</gene>
<reference evidence="1 2" key="1">
    <citation type="submission" date="2024-02" db="EMBL/GenBank/DDBJ databases">
        <authorList>
            <person name="Daric V."/>
            <person name="Darras S."/>
        </authorList>
    </citation>
    <scope>NUCLEOTIDE SEQUENCE [LARGE SCALE GENOMIC DNA]</scope>
</reference>
<dbReference type="EMBL" id="CAWYQH010000090">
    <property type="protein sequence ID" value="CAK8681881.1"/>
    <property type="molecule type" value="Genomic_DNA"/>
</dbReference>
<keyword evidence="2" id="KW-1185">Reference proteome</keyword>